<feature type="compositionally biased region" description="Polar residues" evidence="2">
    <location>
        <begin position="1218"/>
        <end position="1246"/>
    </location>
</feature>
<feature type="compositionally biased region" description="Acidic residues" evidence="2">
    <location>
        <begin position="94"/>
        <end position="108"/>
    </location>
</feature>
<organism evidence="6">
    <name type="scientific">Enterococcus faecium</name>
    <name type="common">Streptococcus faecium</name>
    <dbReference type="NCBI Taxonomy" id="1352"/>
    <lineage>
        <taxon>Bacteria</taxon>
        <taxon>Bacillati</taxon>
        <taxon>Bacillota</taxon>
        <taxon>Bacilli</taxon>
        <taxon>Lactobacillales</taxon>
        <taxon>Enterococcaceae</taxon>
        <taxon>Enterococcus</taxon>
    </lineage>
</organism>
<name>A0A679C4T7_ENTFC</name>
<dbReference type="GO" id="GO:0030313">
    <property type="term" value="C:cell envelope"/>
    <property type="evidence" value="ECO:0007669"/>
    <property type="project" value="UniProtKB-SubCell"/>
</dbReference>
<dbReference type="SUPFAM" id="SSF52058">
    <property type="entry name" value="L domain-like"/>
    <property type="match status" value="1"/>
</dbReference>
<dbReference type="InterPro" id="IPR053139">
    <property type="entry name" value="Surface_bspA-like"/>
</dbReference>
<protein>
    <recommendedName>
        <fullName evidence="5">MBG domain-containing protein</fullName>
    </recommendedName>
</protein>
<feature type="compositionally biased region" description="Acidic residues" evidence="2">
    <location>
        <begin position="59"/>
        <end position="73"/>
    </location>
</feature>
<keyword evidence="3" id="KW-0812">Transmembrane</keyword>
<proteinExistence type="predicted"/>
<dbReference type="InterPro" id="IPR013378">
    <property type="entry name" value="InlB-like_B-rpt"/>
</dbReference>
<dbReference type="InterPro" id="IPR042229">
    <property type="entry name" value="Listeria/Bacterioides_rpt_sf"/>
</dbReference>
<feature type="chain" id="PRO_5025383837" description="MBG domain-containing protein" evidence="4">
    <location>
        <begin position="30"/>
        <end position="1283"/>
    </location>
</feature>
<comment type="subcellular location">
    <subcellularLocation>
        <location evidence="1">Cell envelope</location>
    </subcellularLocation>
</comment>
<keyword evidence="3" id="KW-1133">Transmembrane helix</keyword>
<evidence type="ECO:0000256" key="2">
    <source>
        <dbReference type="SAM" id="MobiDB-lite"/>
    </source>
</evidence>
<dbReference type="RefSeq" id="WP_224168509.1">
    <property type="nucleotide sequence ID" value="NZ_AP024831.1"/>
</dbReference>
<feature type="region of interest" description="Disordered" evidence="2">
    <location>
        <begin position="1214"/>
        <end position="1246"/>
    </location>
</feature>
<evidence type="ECO:0000256" key="1">
    <source>
        <dbReference type="ARBA" id="ARBA00004196"/>
    </source>
</evidence>
<dbReference type="Pfam" id="PF13306">
    <property type="entry name" value="LRR_5"/>
    <property type="match status" value="3"/>
</dbReference>
<dbReference type="PANTHER" id="PTHR45661">
    <property type="entry name" value="SURFACE ANTIGEN"/>
    <property type="match status" value="1"/>
</dbReference>
<keyword evidence="3" id="KW-0472">Membrane</keyword>
<dbReference type="EMBL" id="LC467712">
    <property type="protein sequence ID" value="BBI93336.1"/>
    <property type="molecule type" value="Genomic_DNA"/>
</dbReference>
<dbReference type="Gene3D" id="2.60.40.4270">
    <property type="entry name" value="Listeria-Bacteroides repeat domain"/>
    <property type="match status" value="3"/>
</dbReference>
<dbReference type="NCBIfam" id="TIGR02543">
    <property type="entry name" value="List_Bact_rpt"/>
    <property type="match status" value="1"/>
</dbReference>
<evidence type="ECO:0000256" key="4">
    <source>
        <dbReference type="SAM" id="SignalP"/>
    </source>
</evidence>
<dbReference type="InterPro" id="IPR032675">
    <property type="entry name" value="LRR_dom_sf"/>
</dbReference>
<feature type="domain" description="MBG" evidence="5">
    <location>
        <begin position="816"/>
        <end position="888"/>
    </location>
</feature>
<feature type="transmembrane region" description="Helical" evidence="3">
    <location>
        <begin position="1251"/>
        <end position="1272"/>
    </location>
</feature>
<keyword evidence="4" id="KW-0732">Signal</keyword>
<evidence type="ECO:0000259" key="5">
    <source>
        <dbReference type="Pfam" id="PF18676"/>
    </source>
</evidence>
<dbReference type="PANTHER" id="PTHR45661:SF3">
    <property type="entry name" value="IG-LIKE DOMAIN-CONTAINING PROTEIN"/>
    <property type="match status" value="1"/>
</dbReference>
<dbReference type="InterPro" id="IPR026906">
    <property type="entry name" value="LRR_5"/>
</dbReference>
<evidence type="ECO:0000313" key="6">
    <source>
        <dbReference type="EMBL" id="BBI93336.1"/>
    </source>
</evidence>
<dbReference type="InterPro" id="IPR041286">
    <property type="entry name" value="MBG_2"/>
</dbReference>
<dbReference type="Pfam" id="PF09479">
    <property type="entry name" value="Flg_new"/>
    <property type="match status" value="3"/>
</dbReference>
<feature type="region of interest" description="Disordered" evidence="2">
    <location>
        <begin position="56"/>
        <end position="108"/>
    </location>
</feature>
<feature type="signal peptide" evidence="4">
    <location>
        <begin position="1"/>
        <end position="29"/>
    </location>
</feature>
<evidence type="ECO:0000256" key="3">
    <source>
        <dbReference type="SAM" id="Phobius"/>
    </source>
</evidence>
<reference evidence="6" key="1">
    <citation type="submission" date="2019-03" db="EMBL/GenBank/DDBJ databases">
        <title>Molecular characterization of the VanD-type vancomycin-resistant Enterococcus faecium clinical isolates from a patient after vancomycin therapy.</title>
        <authorList>
            <person name="Hashimoto Y."/>
            <person name="Hisatsune J."/>
            <person name="Nomura T."/>
            <person name="Hirakawa H."/>
            <person name="Kojima N."/>
            <person name="Ono Y."/>
            <person name="Hasegawa Y."/>
            <person name="Tanimoto K."/>
            <person name="Sugai M."/>
            <person name="Tomita H."/>
        </authorList>
    </citation>
    <scope>NUCLEOTIDE SEQUENCE</scope>
    <source>
        <strain evidence="6">AA620</strain>
    </source>
</reference>
<dbReference type="Pfam" id="PF18676">
    <property type="entry name" value="MBG_2"/>
    <property type="match status" value="1"/>
</dbReference>
<accession>A0A679C4T7</accession>
<dbReference type="Gene3D" id="3.80.10.10">
    <property type="entry name" value="Ribonuclease Inhibitor"/>
    <property type="match status" value="3"/>
</dbReference>
<sequence>MKQTKKSRLLAILLSAAMLLSMLPTVAFAEENESIPAEQCTVTEGCTLEEGHGGACAVEESETESTTEPDTESIAEPTEKPPADPTEMLTTESADGDEDSSYETDEMTEPISADDVLLSAELATSGSCGATESDNVSWTLTVNNSNNEDPTYTLTISGTGAMADYAEAGTAPWCTALPEYQSKITEIIIGKDITIVGSNAFVWCRGVKTVTFESESRLEQIKNQAFYSLNQLSSIEFPASLTEIGQGAFYNCKSLVTVTFQKPESLLTIGSSAFGDCTSLQYFNNPEQSATHEIIPVSVTEIGQKAFQNCSAMIGQVTIPAEIETLSGTFWNCAISKVTFESGSHLKTITNNAFNSCKITEVTLPEGLEEIGSNAFYDVHLASIQIPASVTSIGDNAFLQRTGSHTFSSVTFAEGSVLKSIGSNVFGRTDALANIKSIALPEGLETISATAFQQSGIESITVPSTVTSIGNNAFYLACKNAINLSAVSETASIAGCTQNVTRGCMIYLSSETVKNNLSYSGSYEPVYLITNGGIVSHTEFKETTLVDPVREGFTFGGWYESSSFTGSAVNSVENGKTYYAKWNYSIAFDANGGSGSMSAQQVTEGDSQASLSQNTFTRTGYTFSSWNTASDGSGTTYESTALASSVYNGTTLYAQWKPNTYTISFDAKDGQGTMSSITATYDKPAILPSCTYSKSEYSFAGWTTNADGESVQYSDCDQLKNLIAENNGTVTLYAVWTTKGVLNPDVNVQTKTYNGQTQSFTVDNGFTVTYEQNGAAVDSPANAGSYDVTVVKAETDNTAAYHHKIYGGLVIQPAAVTITAEDQRICVGGVLPSFTYTVSGLVNGDSLTTEPVVACEDADTNTAGSYTIVVSDASAGDNYEITFKSGTLVVQHMLGRVEGRESTCTEAGYESYWKCSVCDKLFSDENGTTEIEKPTEVEAKGHAWGEWETVTSPNCTDKGSQKRTCSVCNVVETKDVEPNGHDWNEKYTVDKQPTTTEDGSKSIHCKSCNVVKDSTVIPAIGQQPAEVNPEGALSNRTLVVSEATSTDKQFLTDAVKNQYKDKFSGKELWMLDINLIDTSVWEKVHDETVTFTLGYPAGITDDNYQNYDFVVLHQKADGSMELSNFVATAHGLKITSTLSPFAIGYSERHTHSYGDWKSDANGHWHECDCGSKADEGVHTFSWIIDKEATAAQKGSKHEECTVCHYKKAAVEIPALGGNTDNPSKPNGGSSQTGNPSKPSGGSPQTGDNSNVTLWISVMVVSLICLFAVLLVMKKKTYRRKWEK</sequence>